<gene>
    <name evidence="1" type="ORF">MRB53_004712</name>
</gene>
<dbReference type="Proteomes" id="UP001234297">
    <property type="component" value="Chromosome 2"/>
</dbReference>
<sequence>MRKKTSIPPLHLCNSPLHSLLLLCYSRFLQRLESDPPTLISKLGRKPSSSDPLNLTGNWFGSNVCDYTGILCSPSLKDPHLCVVSSIDLNHGDIAG</sequence>
<organism evidence="1 2">
    <name type="scientific">Persea americana</name>
    <name type="common">Avocado</name>
    <dbReference type="NCBI Taxonomy" id="3435"/>
    <lineage>
        <taxon>Eukaryota</taxon>
        <taxon>Viridiplantae</taxon>
        <taxon>Streptophyta</taxon>
        <taxon>Embryophyta</taxon>
        <taxon>Tracheophyta</taxon>
        <taxon>Spermatophyta</taxon>
        <taxon>Magnoliopsida</taxon>
        <taxon>Magnoliidae</taxon>
        <taxon>Laurales</taxon>
        <taxon>Lauraceae</taxon>
        <taxon>Persea</taxon>
    </lineage>
</organism>
<comment type="caution">
    <text evidence="1">The sequence shown here is derived from an EMBL/GenBank/DDBJ whole genome shotgun (WGS) entry which is preliminary data.</text>
</comment>
<evidence type="ECO:0000313" key="1">
    <source>
        <dbReference type="EMBL" id="KAJ8642964.1"/>
    </source>
</evidence>
<dbReference type="EMBL" id="CM056810">
    <property type="protein sequence ID" value="KAJ8642964.1"/>
    <property type="molecule type" value="Genomic_DNA"/>
</dbReference>
<name>A0ACC2MBG2_PERAE</name>
<protein>
    <submittedName>
        <fullName evidence="1">Uncharacterized protein</fullName>
    </submittedName>
</protein>
<evidence type="ECO:0000313" key="2">
    <source>
        <dbReference type="Proteomes" id="UP001234297"/>
    </source>
</evidence>
<accession>A0ACC2MBG2</accession>
<reference evidence="1 2" key="1">
    <citation type="journal article" date="2022" name="Hortic Res">
        <title>A haplotype resolved chromosomal level avocado genome allows analysis of novel avocado genes.</title>
        <authorList>
            <person name="Nath O."/>
            <person name="Fletcher S.J."/>
            <person name="Hayward A."/>
            <person name="Shaw L.M."/>
            <person name="Masouleh A.K."/>
            <person name="Furtado A."/>
            <person name="Henry R.J."/>
            <person name="Mitter N."/>
        </authorList>
    </citation>
    <scope>NUCLEOTIDE SEQUENCE [LARGE SCALE GENOMIC DNA]</scope>
    <source>
        <strain evidence="2">cv. Hass</strain>
    </source>
</reference>
<keyword evidence="2" id="KW-1185">Reference proteome</keyword>
<proteinExistence type="predicted"/>